<keyword evidence="2" id="KW-1185">Reference proteome</keyword>
<dbReference type="AlphaFoldDB" id="A0AA39Q148"/>
<evidence type="ECO:0000313" key="2">
    <source>
        <dbReference type="Proteomes" id="UP001175228"/>
    </source>
</evidence>
<accession>A0AA39Q148</accession>
<proteinExistence type="predicted"/>
<gene>
    <name evidence="1" type="ORF">EDD18DRAFT_1107712</name>
</gene>
<protein>
    <submittedName>
        <fullName evidence="1">Uncharacterized protein</fullName>
    </submittedName>
</protein>
<reference evidence="1" key="1">
    <citation type="submission" date="2023-06" db="EMBL/GenBank/DDBJ databases">
        <authorList>
            <consortium name="Lawrence Berkeley National Laboratory"/>
            <person name="Ahrendt S."/>
            <person name="Sahu N."/>
            <person name="Indic B."/>
            <person name="Wong-Bajracharya J."/>
            <person name="Merenyi Z."/>
            <person name="Ke H.-M."/>
            <person name="Monk M."/>
            <person name="Kocsube S."/>
            <person name="Drula E."/>
            <person name="Lipzen A."/>
            <person name="Balint B."/>
            <person name="Henrissat B."/>
            <person name="Andreopoulos B."/>
            <person name="Martin F.M."/>
            <person name="Harder C.B."/>
            <person name="Rigling D."/>
            <person name="Ford K.L."/>
            <person name="Foster G.D."/>
            <person name="Pangilinan J."/>
            <person name="Papanicolaou A."/>
            <person name="Barry K."/>
            <person name="LaButti K."/>
            <person name="Viragh M."/>
            <person name="Koriabine M."/>
            <person name="Yan M."/>
            <person name="Riley R."/>
            <person name="Champramary S."/>
            <person name="Plett K.L."/>
            <person name="Tsai I.J."/>
            <person name="Slot J."/>
            <person name="Sipos G."/>
            <person name="Plett J."/>
            <person name="Nagy L.G."/>
            <person name="Grigoriev I.V."/>
        </authorList>
    </citation>
    <scope>NUCLEOTIDE SEQUENCE</scope>
    <source>
        <strain evidence="1">HWK02</strain>
    </source>
</reference>
<evidence type="ECO:0000313" key="1">
    <source>
        <dbReference type="EMBL" id="KAK0493715.1"/>
    </source>
</evidence>
<comment type="caution">
    <text evidence="1">The sequence shown here is derived from an EMBL/GenBank/DDBJ whole genome shotgun (WGS) entry which is preliminary data.</text>
</comment>
<dbReference type="EMBL" id="JAUEPU010000023">
    <property type="protein sequence ID" value="KAK0493715.1"/>
    <property type="molecule type" value="Genomic_DNA"/>
</dbReference>
<dbReference type="Proteomes" id="UP001175228">
    <property type="component" value="Unassembled WGS sequence"/>
</dbReference>
<name>A0AA39Q148_9AGAR</name>
<sequence>MSLSGNHLVYEDEYNERDAVECAFNSDSNSVPMQELKCSGTLQYPVLTDVTISGVPVAWSHFSASNLRTLVLTEHPLENRLLMQTLHGILTNSKDTLETLTLKWAIALEVGRSGNHLLLDRVTLPRIKALDIGYTHTQKACQVLRIFDFPALRNLQLHSLDDLEWLRLQKI</sequence>
<organism evidence="1 2">
    <name type="scientific">Armillaria luteobubalina</name>
    <dbReference type="NCBI Taxonomy" id="153913"/>
    <lineage>
        <taxon>Eukaryota</taxon>
        <taxon>Fungi</taxon>
        <taxon>Dikarya</taxon>
        <taxon>Basidiomycota</taxon>
        <taxon>Agaricomycotina</taxon>
        <taxon>Agaricomycetes</taxon>
        <taxon>Agaricomycetidae</taxon>
        <taxon>Agaricales</taxon>
        <taxon>Marasmiineae</taxon>
        <taxon>Physalacriaceae</taxon>
        <taxon>Armillaria</taxon>
    </lineage>
</organism>